<accession>A0ABY9DXH3</accession>
<name>A0ABY9DXH3_VITVI</name>
<gene>
    <name evidence="1" type="ORF">VitviT2T_029785</name>
</gene>
<dbReference type="Proteomes" id="UP001227230">
    <property type="component" value="Chromosome 19"/>
</dbReference>
<protein>
    <submittedName>
        <fullName evidence="1">Uncharacterized protein</fullName>
    </submittedName>
</protein>
<evidence type="ECO:0000313" key="1">
    <source>
        <dbReference type="EMBL" id="WKA12400.1"/>
    </source>
</evidence>
<proteinExistence type="predicted"/>
<sequence length="107" mass="11737">MLGGDFAAISKLGDHFAVISKLKIDFAAHFIAISLLKSDFAAQSFKMRRTVLQNGTRVPKLVSQLRNTLPNGVSAAKFSLSFARLSSNDHNFFISNPNHIPFEALDS</sequence>
<keyword evidence="2" id="KW-1185">Reference proteome</keyword>
<dbReference type="EMBL" id="CP126666">
    <property type="protein sequence ID" value="WKA12400.1"/>
    <property type="molecule type" value="Genomic_DNA"/>
</dbReference>
<reference evidence="1 2" key="1">
    <citation type="journal article" date="2023" name="Hortic Res">
        <title>The complete reference genome for grapevine (Vitis vinifera L.) genetics and breeding.</title>
        <authorList>
            <person name="Shi X."/>
            <person name="Cao S."/>
            <person name="Wang X."/>
            <person name="Huang S."/>
            <person name="Wang Y."/>
            <person name="Liu Z."/>
            <person name="Liu W."/>
            <person name="Leng X."/>
            <person name="Peng Y."/>
            <person name="Wang N."/>
            <person name="Wang Y."/>
            <person name="Ma Z."/>
            <person name="Xu X."/>
            <person name="Zhang F."/>
            <person name="Xue H."/>
            <person name="Zhong H."/>
            <person name="Wang Y."/>
            <person name="Zhang K."/>
            <person name="Velt A."/>
            <person name="Avia K."/>
            <person name="Holtgrawe D."/>
            <person name="Grimplet J."/>
            <person name="Matus J.T."/>
            <person name="Ware D."/>
            <person name="Wu X."/>
            <person name="Wang H."/>
            <person name="Liu C."/>
            <person name="Fang Y."/>
            <person name="Rustenholz C."/>
            <person name="Cheng Z."/>
            <person name="Xiao H."/>
            <person name="Zhou Y."/>
        </authorList>
    </citation>
    <scope>NUCLEOTIDE SEQUENCE [LARGE SCALE GENOMIC DNA]</scope>
    <source>
        <strain evidence="2">cv. Pinot noir / PN40024</strain>
        <tissue evidence="1">Leaf</tissue>
    </source>
</reference>
<organism evidence="1 2">
    <name type="scientific">Vitis vinifera</name>
    <name type="common">Grape</name>
    <dbReference type="NCBI Taxonomy" id="29760"/>
    <lineage>
        <taxon>Eukaryota</taxon>
        <taxon>Viridiplantae</taxon>
        <taxon>Streptophyta</taxon>
        <taxon>Embryophyta</taxon>
        <taxon>Tracheophyta</taxon>
        <taxon>Spermatophyta</taxon>
        <taxon>Magnoliopsida</taxon>
        <taxon>eudicotyledons</taxon>
        <taxon>Gunneridae</taxon>
        <taxon>Pentapetalae</taxon>
        <taxon>rosids</taxon>
        <taxon>Vitales</taxon>
        <taxon>Vitaceae</taxon>
        <taxon>Viteae</taxon>
        <taxon>Vitis</taxon>
    </lineage>
</organism>
<evidence type="ECO:0000313" key="2">
    <source>
        <dbReference type="Proteomes" id="UP001227230"/>
    </source>
</evidence>